<dbReference type="Proteomes" id="UP000199580">
    <property type="component" value="Unassembled WGS sequence"/>
</dbReference>
<feature type="signal peptide" evidence="1">
    <location>
        <begin position="1"/>
        <end position="18"/>
    </location>
</feature>
<sequence length="243" mass="28020">MKMIIALSFLLLSFSAYSQLEVRIDSIVSNDSNSLKRKFSLAYRITNKTAKPVSFFLLPESLIANAASSLTLFVVYKIYQNHVFQDMDGPFFEHQIPKAELLDDFPNHNSPEAIEIIKKINEKYKAEYLSVLENYKNNGGTATDNSWIMRNYRLLQSKVTLQPNETKAFVIKTSWDKIRATSNGDLEYFLNEKDLFEIEFVLDLKKSLFKDDLSATEFSEIMKDPNFIQGVFTSDKKKINFGE</sequence>
<dbReference type="STRING" id="1128970.SAMN04487935_2976"/>
<reference evidence="2 3" key="1">
    <citation type="submission" date="2016-10" db="EMBL/GenBank/DDBJ databases">
        <authorList>
            <person name="de Groot N.N."/>
        </authorList>
    </citation>
    <scope>NUCLEOTIDE SEQUENCE [LARGE SCALE GENOMIC DNA]</scope>
    <source>
        <strain evidence="2 3">CGMCC 1.10076</strain>
    </source>
</reference>
<keyword evidence="1" id="KW-0732">Signal</keyword>
<evidence type="ECO:0000256" key="1">
    <source>
        <dbReference type="SAM" id="SignalP"/>
    </source>
</evidence>
<evidence type="ECO:0000313" key="3">
    <source>
        <dbReference type="Proteomes" id="UP000199580"/>
    </source>
</evidence>
<keyword evidence="3" id="KW-1185">Reference proteome</keyword>
<evidence type="ECO:0000313" key="2">
    <source>
        <dbReference type="EMBL" id="SDK28710.1"/>
    </source>
</evidence>
<evidence type="ECO:0008006" key="4">
    <source>
        <dbReference type="Google" id="ProtNLM"/>
    </source>
</evidence>
<organism evidence="2 3">
    <name type="scientific">Flavobacterium noncentrifugens</name>
    <dbReference type="NCBI Taxonomy" id="1128970"/>
    <lineage>
        <taxon>Bacteria</taxon>
        <taxon>Pseudomonadati</taxon>
        <taxon>Bacteroidota</taxon>
        <taxon>Flavobacteriia</taxon>
        <taxon>Flavobacteriales</taxon>
        <taxon>Flavobacteriaceae</taxon>
        <taxon>Flavobacterium</taxon>
    </lineage>
</organism>
<accession>A0A1G9AQ48</accession>
<protein>
    <recommendedName>
        <fullName evidence="4">GLPGLI family protein</fullName>
    </recommendedName>
</protein>
<dbReference type="EMBL" id="FNEZ01000005">
    <property type="protein sequence ID" value="SDK28710.1"/>
    <property type="molecule type" value="Genomic_DNA"/>
</dbReference>
<dbReference type="RefSeq" id="WP_170227569.1">
    <property type="nucleotide sequence ID" value="NZ_BKAI01000007.1"/>
</dbReference>
<name>A0A1G9AQ48_9FLAO</name>
<proteinExistence type="predicted"/>
<feature type="chain" id="PRO_5011557852" description="GLPGLI family protein" evidence="1">
    <location>
        <begin position="19"/>
        <end position="243"/>
    </location>
</feature>
<dbReference type="AlphaFoldDB" id="A0A1G9AQ48"/>
<gene>
    <name evidence="2" type="ORF">SAMN04487935_2976</name>
</gene>